<dbReference type="InterPro" id="IPR029063">
    <property type="entry name" value="SAM-dependent_MTases_sf"/>
</dbReference>
<dbReference type="EMBL" id="JASSZA010000016">
    <property type="protein sequence ID" value="KAK2091195.1"/>
    <property type="molecule type" value="Genomic_DNA"/>
</dbReference>
<sequence>MIKQGGNRLHMRTSAILGHQSFWGQGPLSAPTSAADIIRQTWEPGSTLENLFLRHGALGPNAMAPPVWPREEGSATELVNHWTRVFEKKGVPEARESSEYIVAHVLGAKTVKFSVFQSLRPALRTQPLTSQQLQCIRELSSRRLQRMPVQYILGEWDFQGLSLKMMPPVFIPRPETESHWYQAEGGSSLGKEEKVSGLLRLFFTPAPSWGTKTEMSLLRSGR</sequence>
<evidence type="ECO:0000259" key="1">
    <source>
        <dbReference type="Pfam" id="PF17827"/>
    </source>
</evidence>
<comment type="caution">
    <text evidence="2">The sequence shown here is derived from an EMBL/GenBank/DDBJ whole genome shotgun (WGS) entry which is preliminary data.</text>
</comment>
<dbReference type="Proteomes" id="UP001266305">
    <property type="component" value="Unassembled WGS sequence"/>
</dbReference>
<reference evidence="2 3" key="1">
    <citation type="submission" date="2023-05" db="EMBL/GenBank/DDBJ databases">
        <title>B98-5 Cell Line De Novo Hybrid Assembly: An Optical Mapping Approach.</title>
        <authorList>
            <person name="Kananen K."/>
            <person name="Auerbach J.A."/>
            <person name="Kautto E."/>
            <person name="Blachly J.S."/>
        </authorList>
    </citation>
    <scope>NUCLEOTIDE SEQUENCE [LARGE SCALE GENOMIC DNA]</scope>
    <source>
        <strain evidence="2">B95-8</strain>
        <tissue evidence="2">Cell line</tissue>
    </source>
</reference>
<evidence type="ECO:0000313" key="3">
    <source>
        <dbReference type="Proteomes" id="UP001266305"/>
    </source>
</evidence>
<feature type="domain" description="Release factor glutamine methyltransferase N-terminal" evidence="1">
    <location>
        <begin position="77"/>
        <end position="154"/>
    </location>
</feature>
<protein>
    <recommendedName>
        <fullName evidence="1">Release factor glutamine methyltransferase N-terminal domain-containing protein</fullName>
    </recommendedName>
</protein>
<accession>A0ABQ9U389</accession>
<dbReference type="Gene3D" id="1.10.8.10">
    <property type="entry name" value="DNA helicase RuvA subunit, C-terminal domain"/>
    <property type="match status" value="1"/>
</dbReference>
<keyword evidence="3" id="KW-1185">Reference proteome</keyword>
<dbReference type="PANTHER" id="PTHR18895">
    <property type="entry name" value="HEMK METHYLTRANSFERASE"/>
    <property type="match status" value="1"/>
</dbReference>
<organism evidence="2 3">
    <name type="scientific">Saguinus oedipus</name>
    <name type="common">Cotton-top tamarin</name>
    <name type="synonym">Oedipomidas oedipus</name>
    <dbReference type="NCBI Taxonomy" id="9490"/>
    <lineage>
        <taxon>Eukaryota</taxon>
        <taxon>Metazoa</taxon>
        <taxon>Chordata</taxon>
        <taxon>Craniata</taxon>
        <taxon>Vertebrata</taxon>
        <taxon>Euteleostomi</taxon>
        <taxon>Mammalia</taxon>
        <taxon>Eutheria</taxon>
        <taxon>Euarchontoglires</taxon>
        <taxon>Primates</taxon>
        <taxon>Haplorrhini</taxon>
        <taxon>Platyrrhini</taxon>
        <taxon>Cebidae</taxon>
        <taxon>Callitrichinae</taxon>
        <taxon>Saguinus</taxon>
    </lineage>
</organism>
<proteinExistence type="predicted"/>
<evidence type="ECO:0000313" key="2">
    <source>
        <dbReference type="EMBL" id="KAK2091195.1"/>
    </source>
</evidence>
<dbReference type="PANTHER" id="PTHR18895:SF74">
    <property type="entry name" value="MTRF1L RELEASE FACTOR GLUTAMINE METHYLTRANSFERASE"/>
    <property type="match status" value="1"/>
</dbReference>
<name>A0ABQ9U389_SAGOE</name>
<dbReference type="InterPro" id="IPR050320">
    <property type="entry name" value="N5-glutamine_MTase"/>
</dbReference>
<dbReference type="Pfam" id="PF17827">
    <property type="entry name" value="PrmC_N"/>
    <property type="match status" value="1"/>
</dbReference>
<gene>
    <name evidence="2" type="ORF">P7K49_030479</name>
</gene>
<dbReference type="SUPFAM" id="SSF53335">
    <property type="entry name" value="S-adenosyl-L-methionine-dependent methyltransferases"/>
    <property type="match status" value="1"/>
</dbReference>
<dbReference type="InterPro" id="IPR040758">
    <property type="entry name" value="PrmC_N"/>
</dbReference>